<accession>A0A1G5SIR7</accession>
<dbReference type="AlphaFoldDB" id="A0A1G5SIR7"/>
<feature type="signal peptide" evidence="1">
    <location>
        <begin position="1"/>
        <end position="23"/>
    </location>
</feature>
<dbReference type="EMBL" id="FMWO01000100">
    <property type="protein sequence ID" value="SCZ87028.1"/>
    <property type="molecule type" value="Genomic_DNA"/>
</dbReference>
<evidence type="ECO:0000313" key="4">
    <source>
        <dbReference type="Proteomes" id="UP000198729"/>
    </source>
</evidence>
<dbReference type="STRING" id="51642.NSMM_880034"/>
<dbReference type="InterPro" id="IPR025388">
    <property type="entry name" value="Alginate_export_dom"/>
</dbReference>
<proteinExistence type="predicted"/>
<keyword evidence="4" id="KW-1185">Reference proteome</keyword>
<feature type="domain" description="Alginate export" evidence="2">
    <location>
        <begin position="74"/>
        <end position="469"/>
    </location>
</feature>
<evidence type="ECO:0000259" key="2">
    <source>
        <dbReference type="Pfam" id="PF13372"/>
    </source>
</evidence>
<evidence type="ECO:0000313" key="3">
    <source>
        <dbReference type="EMBL" id="SCZ87028.1"/>
    </source>
</evidence>
<name>A0A1G5SIR7_9PROT</name>
<sequence>MKLKSKTLLVLLLTIFITKQPLASARPTLEAAAQRAKETFHSKEWREVPDEALVRANRIKWNRIAKAALNLPDWVEFGLSQRTRFEFVSNNWRTGQRNADNTQLPLQSRVRLGINRGPYWVLFEGQDSRTHFAQAGDFAGREVANKFDILQLFGSATFKNVFGTELRTDLHFGRMTLELGAARLIGRNDFPNTTNNFDGGHLSIGNNKDWRVRAFLTAPVNRKNDELDDARNRTLFWGTAFESTQNKWASGEIYYLGLSDEFDRQSNRAKHLHTTGARIVKKDIRQRSDFESEQTGELDYDLEGAAQVGDRHGKDHFAWMAFARLAYTLNQPWIPRLAGEFVYASGTRNPDGDQSATFDRLFGLRRPDLGHTSLFGPFSHSNLIKVGWRLTALPRDDFRIFIKHHLNWLAEKRDALSGSALPGFSNLQDRTGSSGSFLGHDIELVGRYRIRETTDLEAGYQHWFKGSFFDGLTQLANRGGLPINGEKDTNYFFVQTTVRF</sequence>
<organism evidence="3 4">
    <name type="scientific">Nitrosomonas mobilis</name>
    <dbReference type="NCBI Taxonomy" id="51642"/>
    <lineage>
        <taxon>Bacteria</taxon>
        <taxon>Pseudomonadati</taxon>
        <taxon>Pseudomonadota</taxon>
        <taxon>Betaproteobacteria</taxon>
        <taxon>Nitrosomonadales</taxon>
        <taxon>Nitrosomonadaceae</taxon>
        <taxon>Nitrosomonas</taxon>
    </lineage>
</organism>
<gene>
    <name evidence="3" type="ORF">NSMM_880034</name>
</gene>
<protein>
    <recommendedName>
        <fullName evidence="2">Alginate export domain-containing protein</fullName>
    </recommendedName>
</protein>
<reference evidence="3 4" key="1">
    <citation type="submission" date="2016-10" db="EMBL/GenBank/DDBJ databases">
        <authorList>
            <person name="de Groot N.N."/>
        </authorList>
    </citation>
    <scope>NUCLEOTIDE SEQUENCE [LARGE SCALE GENOMIC DNA]</scope>
    <source>
        <strain evidence="3">1</strain>
    </source>
</reference>
<evidence type="ECO:0000256" key="1">
    <source>
        <dbReference type="SAM" id="SignalP"/>
    </source>
</evidence>
<feature type="chain" id="PRO_5011443204" description="Alginate export domain-containing protein" evidence="1">
    <location>
        <begin position="24"/>
        <end position="500"/>
    </location>
</feature>
<keyword evidence="1" id="KW-0732">Signal</keyword>
<dbReference type="RefSeq" id="WP_176753988.1">
    <property type="nucleotide sequence ID" value="NZ_FMWO01000100.1"/>
</dbReference>
<dbReference type="Pfam" id="PF13372">
    <property type="entry name" value="Alginate_exp"/>
    <property type="match status" value="1"/>
</dbReference>
<dbReference type="Proteomes" id="UP000198729">
    <property type="component" value="Unassembled WGS sequence"/>
</dbReference>